<dbReference type="GO" id="GO:0004497">
    <property type="term" value="F:monooxygenase activity"/>
    <property type="evidence" value="ECO:0007669"/>
    <property type="project" value="UniProtKB-KW"/>
</dbReference>
<organism evidence="7 8">
    <name type="scientific">Kibdelosporangium aridum</name>
    <dbReference type="NCBI Taxonomy" id="2030"/>
    <lineage>
        <taxon>Bacteria</taxon>
        <taxon>Bacillati</taxon>
        <taxon>Actinomycetota</taxon>
        <taxon>Actinomycetes</taxon>
        <taxon>Pseudonocardiales</taxon>
        <taxon>Pseudonocardiaceae</taxon>
        <taxon>Kibdelosporangium</taxon>
    </lineage>
</organism>
<evidence type="ECO:0000313" key="8">
    <source>
        <dbReference type="Proteomes" id="UP000287547"/>
    </source>
</evidence>
<evidence type="ECO:0000313" key="7">
    <source>
        <dbReference type="EMBL" id="RSM80019.1"/>
    </source>
</evidence>
<accession>A0A428Z2V7</accession>
<keyword evidence="5 7" id="KW-0503">Monooxygenase</keyword>
<dbReference type="SUPFAM" id="SSF54373">
    <property type="entry name" value="FAD-linked reductases, C-terminal domain"/>
    <property type="match status" value="1"/>
</dbReference>
<evidence type="ECO:0000256" key="3">
    <source>
        <dbReference type="ARBA" id="ARBA00022827"/>
    </source>
</evidence>
<name>A0A428Z2V7_KIBAR</name>
<dbReference type="GO" id="GO:0071949">
    <property type="term" value="F:FAD binding"/>
    <property type="evidence" value="ECO:0007669"/>
    <property type="project" value="InterPro"/>
</dbReference>
<dbReference type="Pfam" id="PF01494">
    <property type="entry name" value="FAD_binding_3"/>
    <property type="match status" value="2"/>
</dbReference>
<evidence type="ECO:0000256" key="5">
    <source>
        <dbReference type="ARBA" id="ARBA00023033"/>
    </source>
</evidence>
<proteinExistence type="predicted"/>
<dbReference type="InterPro" id="IPR036188">
    <property type="entry name" value="FAD/NAD-bd_sf"/>
</dbReference>
<evidence type="ECO:0000256" key="2">
    <source>
        <dbReference type="ARBA" id="ARBA00022630"/>
    </source>
</evidence>
<evidence type="ECO:0000256" key="4">
    <source>
        <dbReference type="ARBA" id="ARBA00023002"/>
    </source>
</evidence>
<dbReference type="InterPro" id="IPR050493">
    <property type="entry name" value="FAD-dep_Monooxygenase_BioMet"/>
</dbReference>
<comment type="cofactor">
    <cofactor evidence="1">
        <name>FAD</name>
        <dbReference type="ChEBI" id="CHEBI:57692"/>
    </cofactor>
</comment>
<protein>
    <submittedName>
        <fullName evidence="7">Monooxygenase</fullName>
    </submittedName>
</protein>
<dbReference type="SUPFAM" id="SSF51905">
    <property type="entry name" value="FAD/NAD(P)-binding domain"/>
    <property type="match status" value="1"/>
</dbReference>
<evidence type="ECO:0000256" key="1">
    <source>
        <dbReference type="ARBA" id="ARBA00001974"/>
    </source>
</evidence>
<dbReference type="EMBL" id="QHKI01000031">
    <property type="protein sequence ID" value="RSM80019.1"/>
    <property type="molecule type" value="Genomic_DNA"/>
</dbReference>
<dbReference type="Gene3D" id="3.50.50.60">
    <property type="entry name" value="FAD/NAD(P)-binding domain"/>
    <property type="match status" value="1"/>
</dbReference>
<dbReference type="PANTHER" id="PTHR13789:SF318">
    <property type="entry name" value="GERANYLGERANYL DIPHOSPHATE REDUCTASE"/>
    <property type="match status" value="1"/>
</dbReference>
<evidence type="ECO:0000259" key="6">
    <source>
        <dbReference type="Pfam" id="PF01494"/>
    </source>
</evidence>
<dbReference type="PANTHER" id="PTHR13789">
    <property type="entry name" value="MONOOXYGENASE"/>
    <property type="match status" value="1"/>
</dbReference>
<reference evidence="7 8" key="1">
    <citation type="submission" date="2018-05" db="EMBL/GenBank/DDBJ databases">
        <title>Evolution of GPA BGCs.</title>
        <authorList>
            <person name="Waglechner N."/>
            <person name="Wright G.D."/>
        </authorList>
    </citation>
    <scope>NUCLEOTIDE SEQUENCE [LARGE SCALE GENOMIC DNA]</scope>
    <source>
        <strain evidence="7 8">A82846</strain>
    </source>
</reference>
<dbReference type="Proteomes" id="UP000287547">
    <property type="component" value="Unassembled WGS sequence"/>
</dbReference>
<keyword evidence="4" id="KW-0560">Oxidoreductase</keyword>
<dbReference type="AlphaFoldDB" id="A0A428Z2V7"/>
<gene>
    <name evidence="7" type="ORF">DMH04_30965</name>
</gene>
<keyword evidence="3" id="KW-0274">FAD</keyword>
<feature type="domain" description="FAD-binding" evidence="6">
    <location>
        <begin position="287"/>
        <end position="352"/>
    </location>
</feature>
<dbReference type="InterPro" id="IPR002938">
    <property type="entry name" value="FAD-bd"/>
</dbReference>
<feature type="domain" description="FAD-binding" evidence="6">
    <location>
        <begin position="7"/>
        <end position="170"/>
    </location>
</feature>
<comment type="caution">
    <text evidence="7">The sequence shown here is derived from an EMBL/GenBank/DDBJ whole genome shotgun (WGS) entry which is preliminary data.</text>
</comment>
<sequence>MRDMHTDVDIAVIGCGLGGLTLAIGLLRRSVSVAVFEQTSELREIGAGVAIAANGTRLLRELGVELADAGNIPPYLEFRRWNDGGLIFSHEIGRWYEDRMGAPMVTMHRGTLQRMLVEQVPKEHVHLDHQVTELVAESGGVRLRFAKAPDVVAKVLVGVDGMRSVVRHYVAGAVSPVCSGEIGFRGVIPVGVSPSLPNPTSLQVWCGPRTHAITYGVDDGRLINLLAVSVPDEIPAWTRSTNRVPASRDEALAIFSRAGWTGSMLELIRGIEGDMHFWALQELPGLRRWSRGRVVLAGDAAHAPLPHQGQGAGQAIESAYTLAHLLADAGPDQYQRAFDTYERLRRKRTRRVQHYSRMAGKLMKLTGGSVPRRDHDLADVARRIGWIHEYRADLAVRA</sequence>
<keyword evidence="2" id="KW-0285">Flavoprotein</keyword>
<dbReference type="PRINTS" id="PR00420">
    <property type="entry name" value="RNGMNOXGNASE"/>
</dbReference>